<sequence>MRYMKTRRGHSPVQDLNLGSELQGARIECTLSKFADHTTVRGSGSFTGGQVTIQKDIDRLEKESSRNLMRFSTAEYRALALVREDILLPSRFGINWLKSNFMKKDLRTPVDNRGNVSQ</sequence>
<evidence type="ECO:0000313" key="1">
    <source>
        <dbReference type="EMBL" id="PKU46944.1"/>
    </source>
</evidence>
<dbReference type="GO" id="GO:0003964">
    <property type="term" value="F:RNA-directed DNA polymerase activity"/>
    <property type="evidence" value="ECO:0007669"/>
    <property type="project" value="UniProtKB-KW"/>
</dbReference>
<reference evidence="2" key="1">
    <citation type="submission" date="2017-11" db="EMBL/GenBank/DDBJ databases">
        <authorList>
            <person name="Lima N.C."/>
            <person name="Parody-Merino A.M."/>
            <person name="Battley P.F."/>
            <person name="Fidler A.E."/>
            <person name="Prosdocimi F."/>
        </authorList>
    </citation>
    <scope>NUCLEOTIDE SEQUENCE [LARGE SCALE GENOMIC DNA]</scope>
</reference>
<reference evidence="2" key="2">
    <citation type="submission" date="2017-12" db="EMBL/GenBank/DDBJ databases">
        <title>Genome sequence of the Bar-tailed Godwit (Limosa lapponica baueri).</title>
        <authorList>
            <person name="Lima N.C.B."/>
            <person name="Parody-Merino A.M."/>
            <person name="Battley P.F."/>
            <person name="Fidler A.E."/>
            <person name="Prosdocimi F."/>
        </authorList>
    </citation>
    <scope>NUCLEOTIDE SEQUENCE [LARGE SCALE GENOMIC DNA]</scope>
</reference>
<protein>
    <submittedName>
        <fullName evidence="1">Rna-directed dna polymerase from mobile element jockey-like</fullName>
    </submittedName>
</protein>
<organism evidence="1 2">
    <name type="scientific">Limosa lapponica baueri</name>
    <dbReference type="NCBI Taxonomy" id="1758121"/>
    <lineage>
        <taxon>Eukaryota</taxon>
        <taxon>Metazoa</taxon>
        <taxon>Chordata</taxon>
        <taxon>Craniata</taxon>
        <taxon>Vertebrata</taxon>
        <taxon>Euteleostomi</taxon>
        <taxon>Archelosauria</taxon>
        <taxon>Archosauria</taxon>
        <taxon>Dinosauria</taxon>
        <taxon>Saurischia</taxon>
        <taxon>Theropoda</taxon>
        <taxon>Coelurosauria</taxon>
        <taxon>Aves</taxon>
        <taxon>Neognathae</taxon>
        <taxon>Neoaves</taxon>
        <taxon>Charadriiformes</taxon>
        <taxon>Scolopacidae</taxon>
        <taxon>Limosa</taxon>
    </lineage>
</organism>
<gene>
    <name evidence="1" type="ORF">llap_2779</name>
</gene>
<name>A0A2I0ULL9_LIMLA</name>
<keyword evidence="2" id="KW-1185">Reference proteome</keyword>
<keyword evidence="1" id="KW-0808">Transferase</keyword>
<dbReference type="EMBL" id="KZ505694">
    <property type="protein sequence ID" value="PKU46944.1"/>
    <property type="molecule type" value="Genomic_DNA"/>
</dbReference>
<keyword evidence="1" id="KW-0695">RNA-directed DNA polymerase</keyword>
<keyword evidence="1" id="KW-0548">Nucleotidyltransferase</keyword>
<dbReference type="AlphaFoldDB" id="A0A2I0ULL9"/>
<accession>A0A2I0ULL9</accession>
<dbReference type="Proteomes" id="UP000233556">
    <property type="component" value="Unassembled WGS sequence"/>
</dbReference>
<proteinExistence type="predicted"/>
<evidence type="ECO:0000313" key="2">
    <source>
        <dbReference type="Proteomes" id="UP000233556"/>
    </source>
</evidence>
<dbReference type="OrthoDB" id="411173at2759"/>